<sequence>MFNMLIVIRIFYIIALILYAVSALKYVRAFNPKNSRLLPHRTAAANFGAVFNLLGLVTYSIYLRQAPFLGMFQGFIFAACVLTLLFLIISRQVESEISLGLIVMPLVSLFALIGIFTPLERISDPMLAPNPWFILHVSVALFSYGAFAVAFACSILYLLLHREIKSKTLGTYFERLPSLDELDHLTYLSVTIGFLALTVSIATGMAWTHDRLGKLLQLDIKEIITFINWLIFALYLHSRLYGGWRGRRAAWIAILGFGVVLFNFLVVTILLSRTHSYL</sequence>
<feature type="transmembrane region" description="Helical" evidence="6">
    <location>
        <begin position="249"/>
        <end position="271"/>
    </location>
</feature>
<feature type="transmembrane region" description="Helical" evidence="6">
    <location>
        <begin position="6"/>
        <end position="24"/>
    </location>
</feature>
<feature type="domain" description="Cytochrome c assembly protein" evidence="7">
    <location>
        <begin position="74"/>
        <end position="271"/>
    </location>
</feature>
<dbReference type="AlphaFoldDB" id="A0A1F5YIT8"/>
<protein>
    <recommendedName>
        <fullName evidence="7">Cytochrome c assembly protein domain-containing protein</fullName>
    </recommendedName>
</protein>
<dbReference type="GO" id="GO:0005886">
    <property type="term" value="C:plasma membrane"/>
    <property type="evidence" value="ECO:0007669"/>
    <property type="project" value="TreeGrafter"/>
</dbReference>
<accession>A0A1F5YIT8</accession>
<evidence type="ECO:0000259" key="7">
    <source>
        <dbReference type="Pfam" id="PF01578"/>
    </source>
</evidence>
<dbReference type="InterPro" id="IPR002541">
    <property type="entry name" value="Cyt_c_assembly"/>
</dbReference>
<evidence type="ECO:0000256" key="5">
    <source>
        <dbReference type="ARBA" id="ARBA00023136"/>
    </source>
</evidence>
<evidence type="ECO:0000256" key="3">
    <source>
        <dbReference type="ARBA" id="ARBA00022748"/>
    </source>
</evidence>
<evidence type="ECO:0000256" key="6">
    <source>
        <dbReference type="SAM" id="Phobius"/>
    </source>
</evidence>
<dbReference type="GO" id="GO:0020037">
    <property type="term" value="F:heme binding"/>
    <property type="evidence" value="ECO:0007669"/>
    <property type="project" value="InterPro"/>
</dbReference>
<evidence type="ECO:0000256" key="2">
    <source>
        <dbReference type="ARBA" id="ARBA00022692"/>
    </source>
</evidence>
<dbReference type="InterPro" id="IPR045062">
    <property type="entry name" value="Cyt_c_biogenesis_CcsA/CcmC"/>
</dbReference>
<name>A0A1F5YIT8_9BACT</name>
<dbReference type="EMBL" id="MFIV01000001">
    <property type="protein sequence ID" value="OGG00004.1"/>
    <property type="molecule type" value="Genomic_DNA"/>
</dbReference>
<reference evidence="8 9" key="1">
    <citation type="journal article" date="2016" name="Nat. Commun.">
        <title>Thousands of microbial genomes shed light on interconnected biogeochemical processes in an aquifer system.</title>
        <authorList>
            <person name="Anantharaman K."/>
            <person name="Brown C.T."/>
            <person name="Hug L.A."/>
            <person name="Sharon I."/>
            <person name="Castelle C.J."/>
            <person name="Probst A.J."/>
            <person name="Thomas B.C."/>
            <person name="Singh A."/>
            <person name="Wilkins M.J."/>
            <person name="Karaoz U."/>
            <person name="Brodie E.L."/>
            <person name="Williams K.H."/>
            <person name="Hubbard S.S."/>
            <person name="Banfield J.F."/>
        </authorList>
    </citation>
    <scope>NUCLEOTIDE SEQUENCE [LARGE SCALE GENOMIC DNA]</scope>
</reference>
<evidence type="ECO:0000313" key="9">
    <source>
        <dbReference type="Proteomes" id="UP000176992"/>
    </source>
</evidence>
<comment type="subcellular location">
    <subcellularLocation>
        <location evidence="1">Membrane</location>
        <topology evidence="1">Multi-pass membrane protein</topology>
    </subcellularLocation>
</comment>
<keyword evidence="5 6" id="KW-0472">Membrane</keyword>
<dbReference type="PANTHER" id="PTHR30071:SF1">
    <property type="entry name" value="CYTOCHROME B_B6 PROTEIN-RELATED"/>
    <property type="match status" value="1"/>
</dbReference>
<evidence type="ECO:0000256" key="1">
    <source>
        <dbReference type="ARBA" id="ARBA00004141"/>
    </source>
</evidence>
<evidence type="ECO:0000313" key="8">
    <source>
        <dbReference type="EMBL" id="OGG00004.1"/>
    </source>
</evidence>
<gene>
    <name evidence="8" type="ORF">A2Z86_03020</name>
</gene>
<keyword evidence="4 6" id="KW-1133">Transmembrane helix</keyword>
<dbReference type="Proteomes" id="UP000176992">
    <property type="component" value="Unassembled WGS sequence"/>
</dbReference>
<keyword evidence="3" id="KW-0201">Cytochrome c-type biogenesis</keyword>
<feature type="transmembrane region" description="Helical" evidence="6">
    <location>
        <begin position="185"/>
        <end position="208"/>
    </location>
</feature>
<feature type="transmembrane region" description="Helical" evidence="6">
    <location>
        <begin position="131"/>
        <end position="160"/>
    </location>
</feature>
<feature type="transmembrane region" description="Helical" evidence="6">
    <location>
        <begin position="101"/>
        <end position="119"/>
    </location>
</feature>
<dbReference type="Pfam" id="PF01578">
    <property type="entry name" value="Cytochrom_C_asm"/>
    <property type="match status" value="1"/>
</dbReference>
<dbReference type="GO" id="GO:0017004">
    <property type="term" value="P:cytochrome complex assembly"/>
    <property type="evidence" value="ECO:0007669"/>
    <property type="project" value="UniProtKB-KW"/>
</dbReference>
<feature type="transmembrane region" description="Helical" evidence="6">
    <location>
        <begin position="44"/>
        <end position="62"/>
    </location>
</feature>
<proteinExistence type="predicted"/>
<organism evidence="8 9">
    <name type="scientific">Candidatus Glassbacteria bacterium GWA2_58_10</name>
    <dbReference type="NCBI Taxonomy" id="1817865"/>
    <lineage>
        <taxon>Bacteria</taxon>
        <taxon>Candidatus Glassiibacteriota</taxon>
    </lineage>
</organism>
<feature type="transmembrane region" description="Helical" evidence="6">
    <location>
        <begin position="68"/>
        <end position="89"/>
    </location>
</feature>
<evidence type="ECO:0000256" key="4">
    <source>
        <dbReference type="ARBA" id="ARBA00022989"/>
    </source>
</evidence>
<keyword evidence="2 6" id="KW-0812">Transmembrane</keyword>
<feature type="transmembrane region" description="Helical" evidence="6">
    <location>
        <begin position="220"/>
        <end position="237"/>
    </location>
</feature>
<dbReference type="PANTHER" id="PTHR30071">
    <property type="entry name" value="HEME EXPORTER PROTEIN C"/>
    <property type="match status" value="1"/>
</dbReference>
<comment type="caution">
    <text evidence="8">The sequence shown here is derived from an EMBL/GenBank/DDBJ whole genome shotgun (WGS) entry which is preliminary data.</text>
</comment>